<feature type="transmembrane region" description="Helical" evidence="7">
    <location>
        <begin position="176"/>
        <end position="197"/>
    </location>
</feature>
<evidence type="ECO:0000256" key="2">
    <source>
        <dbReference type="ARBA" id="ARBA00022475"/>
    </source>
</evidence>
<accession>A0A7Z8K0A6</accession>
<feature type="transmembrane region" description="Helical" evidence="7">
    <location>
        <begin position="79"/>
        <end position="96"/>
    </location>
</feature>
<feature type="transmembrane region" description="Helical" evidence="7">
    <location>
        <begin position="152"/>
        <end position="170"/>
    </location>
</feature>
<dbReference type="EMBL" id="SZYE01000028">
    <property type="protein sequence ID" value="TKR24714.1"/>
    <property type="molecule type" value="Genomic_DNA"/>
</dbReference>
<sequence length="208" mass="20907">MPTTTRAPLAPFLPLAALALVALLLPFPGSLSVVVSRWAVSSTAALPSIDLLSLGAVGALGVVTAATVLHAWRAHRDRLPAVLGASAGVVLAYAASETAKALLTQARPCARWAGAADCPPAGDWSLPSNHATVAVAAAVVVALATRSARATWAAVVLALLVAAGRVLEGVHYLHDVALGAVLGAVVAAGAGWCAVVVHRRLRAGRPRG</sequence>
<dbReference type="SMART" id="SM00014">
    <property type="entry name" value="acidPPc"/>
    <property type="match status" value="1"/>
</dbReference>
<evidence type="ECO:0000256" key="6">
    <source>
        <dbReference type="ARBA" id="ARBA00023136"/>
    </source>
</evidence>
<comment type="subcellular location">
    <subcellularLocation>
        <location evidence="1">Cell membrane</location>
        <topology evidence="1">Multi-pass membrane protein</topology>
    </subcellularLocation>
</comment>
<dbReference type="PANTHER" id="PTHR14969:SF62">
    <property type="entry name" value="DECAPRENYLPHOSPHORYL-5-PHOSPHORIBOSE PHOSPHATASE RV3807C-RELATED"/>
    <property type="match status" value="1"/>
</dbReference>
<dbReference type="InterPro" id="IPR000326">
    <property type="entry name" value="PAP2/HPO"/>
</dbReference>
<dbReference type="Gene3D" id="1.20.144.10">
    <property type="entry name" value="Phosphatidic acid phosphatase type 2/haloperoxidase"/>
    <property type="match status" value="1"/>
</dbReference>
<comment type="caution">
    <text evidence="9">The sequence shown here is derived from an EMBL/GenBank/DDBJ whole genome shotgun (WGS) entry which is preliminary data.</text>
</comment>
<dbReference type="Pfam" id="PF01569">
    <property type="entry name" value="PAP2"/>
    <property type="match status" value="1"/>
</dbReference>
<dbReference type="RefSeq" id="WP_154728760.1">
    <property type="nucleotide sequence ID" value="NZ_SZYE01000028.1"/>
</dbReference>
<name>A0A7Z8K0A6_9CELL</name>
<evidence type="ECO:0000313" key="9">
    <source>
        <dbReference type="EMBL" id="TKR24714.1"/>
    </source>
</evidence>
<dbReference type="PANTHER" id="PTHR14969">
    <property type="entry name" value="SPHINGOSINE-1-PHOSPHATE PHOSPHOHYDROLASE"/>
    <property type="match status" value="1"/>
</dbReference>
<dbReference type="InterPro" id="IPR036938">
    <property type="entry name" value="PAP2/HPO_sf"/>
</dbReference>
<dbReference type="GO" id="GO:0005886">
    <property type="term" value="C:plasma membrane"/>
    <property type="evidence" value="ECO:0007669"/>
    <property type="project" value="UniProtKB-SubCell"/>
</dbReference>
<dbReference type="SUPFAM" id="SSF48317">
    <property type="entry name" value="Acid phosphatase/Vanadium-dependent haloperoxidase"/>
    <property type="match status" value="1"/>
</dbReference>
<evidence type="ECO:0000313" key="10">
    <source>
        <dbReference type="Proteomes" id="UP000308121"/>
    </source>
</evidence>
<feature type="domain" description="Phosphatidic acid phosphatase type 2/haloperoxidase" evidence="8">
    <location>
        <begin position="82"/>
        <end position="191"/>
    </location>
</feature>
<reference evidence="9 10" key="1">
    <citation type="submission" date="2019-05" db="EMBL/GenBank/DDBJ databases">
        <title>Genome sequence of Cellulomonas hominis strain CS1.</title>
        <authorList>
            <person name="Belmont J."/>
            <person name="Maclea K.S."/>
        </authorList>
    </citation>
    <scope>NUCLEOTIDE SEQUENCE [LARGE SCALE GENOMIC DNA]</scope>
    <source>
        <strain evidence="9 10">CS1</strain>
    </source>
</reference>
<keyword evidence="6 7" id="KW-0472">Membrane</keyword>
<dbReference type="Proteomes" id="UP000308121">
    <property type="component" value="Unassembled WGS sequence"/>
</dbReference>
<dbReference type="GO" id="GO:0016787">
    <property type="term" value="F:hydrolase activity"/>
    <property type="evidence" value="ECO:0007669"/>
    <property type="project" value="UniProtKB-KW"/>
</dbReference>
<evidence type="ECO:0000256" key="1">
    <source>
        <dbReference type="ARBA" id="ARBA00004651"/>
    </source>
</evidence>
<gene>
    <name evidence="9" type="ORF">FA014_05810</name>
</gene>
<organism evidence="9 10">
    <name type="scientific">Cellulomonas hominis</name>
    <dbReference type="NCBI Taxonomy" id="156981"/>
    <lineage>
        <taxon>Bacteria</taxon>
        <taxon>Bacillati</taxon>
        <taxon>Actinomycetota</taxon>
        <taxon>Actinomycetes</taxon>
        <taxon>Micrococcales</taxon>
        <taxon>Cellulomonadaceae</taxon>
        <taxon>Cellulomonas</taxon>
    </lineage>
</organism>
<dbReference type="CDD" id="cd01610">
    <property type="entry name" value="PAP2_like"/>
    <property type="match status" value="1"/>
</dbReference>
<evidence type="ECO:0000256" key="3">
    <source>
        <dbReference type="ARBA" id="ARBA00022692"/>
    </source>
</evidence>
<protein>
    <submittedName>
        <fullName evidence="9">Phosphatase PAP2 family protein</fullName>
    </submittedName>
</protein>
<keyword evidence="4" id="KW-0378">Hydrolase</keyword>
<feature type="transmembrane region" description="Helical" evidence="7">
    <location>
        <begin position="129"/>
        <end position="145"/>
    </location>
</feature>
<keyword evidence="2" id="KW-1003">Cell membrane</keyword>
<evidence type="ECO:0000256" key="7">
    <source>
        <dbReference type="SAM" id="Phobius"/>
    </source>
</evidence>
<dbReference type="AlphaFoldDB" id="A0A7Z8K0A6"/>
<feature type="transmembrane region" description="Helical" evidence="7">
    <location>
        <begin position="51"/>
        <end position="72"/>
    </location>
</feature>
<evidence type="ECO:0000256" key="4">
    <source>
        <dbReference type="ARBA" id="ARBA00022801"/>
    </source>
</evidence>
<keyword evidence="3 7" id="KW-0812">Transmembrane</keyword>
<keyword evidence="5 7" id="KW-1133">Transmembrane helix</keyword>
<proteinExistence type="predicted"/>
<evidence type="ECO:0000256" key="5">
    <source>
        <dbReference type="ARBA" id="ARBA00022989"/>
    </source>
</evidence>
<evidence type="ECO:0000259" key="8">
    <source>
        <dbReference type="SMART" id="SM00014"/>
    </source>
</evidence>
<dbReference type="OrthoDB" id="5243958at2"/>